<dbReference type="SUPFAM" id="SSF55073">
    <property type="entry name" value="Nucleotide cyclase"/>
    <property type="match status" value="1"/>
</dbReference>
<dbReference type="RefSeq" id="WP_238217626.1">
    <property type="nucleotide sequence ID" value="NZ_BPUS01000030.1"/>
</dbReference>
<gene>
    <name evidence="4" type="ORF">CBA19CS42_35860</name>
</gene>
<dbReference type="EMBL" id="BPUS01000030">
    <property type="protein sequence ID" value="GJH30010.1"/>
    <property type="molecule type" value="Genomic_DNA"/>
</dbReference>
<evidence type="ECO:0000259" key="3">
    <source>
        <dbReference type="PROSITE" id="PS50125"/>
    </source>
</evidence>
<dbReference type="Proteomes" id="UP001055111">
    <property type="component" value="Unassembled WGS sequence"/>
</dbReference>
<sequence>MTVASDFPLAEDRREATAIFADISGYSTLCSKSDVEEVQAMLDRFYTAIETIIAHHGGQVLNRMGDAVMAVFGAPFAHGNDPERAIRSALEMHAAASAIADCEGRPLKLHIGVARGEVVVAKTDCDTQSNCSVTGEIVNLAARLQALAGPGETLISEGMFRSVATLVQADACGIHTLKGFTAPVAVWRVRSLSTGSTEYSPLVGRKTESDQIAGVLDRARDAGRGAVILVRGRAGIGKSRLMIEVRQRAQSRGFAVPFGQVLDFGASRRKAALPAMLASLLGLSLSDDNEAIRAGLERAMEREIVMEDDALFIAALLEVDLPAGDKALFESMSPVTRTQRSDQALIRTLEQAARVHPVLITIEDVHWAPMPLLRQLMVIAQNIEHSSLVLAMTERIEAGPLNEAWSNTVRSGPLLQIELGPLSYEELCMLASDRSSQGNEVLEQCARRAEGNPLFLEHLLRASHDSDGAAVPPTVQSLVLEQMDRLTSAQRTALQAASVIGRRFASNDLCVITSDPADHCEALVRAELIRVDGDEFQFTHALVQEAVYGSMLKARKRSLHRKVALRVGDADPVLRAEHLDRAEDPDAARAYLLAARDGMQHFHPEAAVALAQRGAALARDASVACDLALLHGELLRESGRLPDSLAAGRSALELATSDQQRCHALMEIAAGYRVTGAIEEALDALAQADSLAEPLLLELERSKIHYLRGSIHFASGDVPACAAEHRQALRHAKCSNNPEYEIRALSGLGDAQLEQGHLTESLQSFERCVELCEARQWIAIEIPNRCMRGYCLQYAAKLDQAVNEVQRALVDARRTGLVPAQVFALSSLATILVDAGRFDEAEAVCIEGLPLAREVGARRFESTFLLSLAEIQLRAGSREDAVRQTSAALQIAQDTGFGYAGAAMYAMLARAAPSAEARVEALRQGAVLISQPCLAQSILRFHIHALEATIEAGEWDSVLRHAEALEAFMQPEPLPWACLLVRRARLVVAATAGTDVAGTRTRLLLLRQEVVAAGLGSALRGIDTALERMSENAEKRRLAS</sequence>
<dbReference type="Pfam" id="PF00211">
    <property type="entry name" value="Guanylate_cyc"/>
    <property type="match status" value="1"/>
</dbReference>
<dbReference type="SMART" id="SM00028">
    <property type="entry name" value="TPR"/>
    <property type="match status" value="4"/>
</dbReference>
<evidence type="ECO:0000256" key="2">
    <source>
        <dbReference type="ARBA" id="ARBA00022840"/>
    </source>
</evidence>
<evidence type="ECO:0000313" key="4">
    <source>
        <dbReference type="EMBL" id="GJH30010.1"/>
    </source>
</evidence>
<dbReference type="Gene3D" id="3.30.70.1230">
    <property type="entry name" value="Nucleotide cyclase"/>
    <property type="match status" value="1"/>
</dbReference>
<dbReference type="InterPro" id="IPR001054">
    <property type="entry name" value="A/G_cyclase"/>
</dbReference>
<evidence type="ECO:0000313" key="5">
    <source>
        <dbReference type="Proteomes" id="UP001055111"/>
    </source>
</evidence>
<dbReference type="GO" id="GO:0009190">
    <property type="term" value="P:cyclic nucleotide biosynthetic process"/>
    <property type="evidence" value="ECO:0007669"/>
    <property type="project" value="InterPro"/>
</dbReference>
<evidence type="ECO:0000256" key="1">
    <source>
        <dbReference type="ARBA" id="ARBA00022741"/>
    </source>
</evidence>
<protein>
    <submittedName>
        <fullName evidence="4">AAA family ATPase</fullName>
    </submittedName>
</protein>
<dbReference type="SMART" id="SM00044">
    <property type="entry name" value="CYCc"/>
    <property type="match status" value="1"/>
</dbReference>
<dbReference type="PROSITE" id="PS50125">
    <property type="entry name" value="GUANYLATE_CYCLASE_2"/>
    <property type="match status" value="1"/>
</dbReference>
<dbReference type="GO" id="GO:0005737">
    <property type="term" value="C:cytoplasm"/>
    <property type="evidence" value="ECO:0007669"/>
    <property type="project" value="TreeGrafter"/>
</dbReference>
<comment type="caution">
    <text evidence="4">The sequence shown here is derived from an EMBL/GenBank/DDBJ whole genome shotgun (WGS) entry which is preliminary data.</text>
</comment>
<feature type="domain" description="Guanylate cyclase" evidence="3">
    <location>
        <begin position="17"/>
        <end position="145"/>
    </location>
</feature>
<dbReference type="PANTHER" id="PTHR16305">
    <property type="entry name" value="TESTICULAR SOLUBLE ADENYLYL CYCLASE"/>
    <property type="match status" value="1"/>
</dbReference>
<organism evidence="4 5">
    <name type="scientific">Caballeronia novacaledonica</name>
    <dbReference type="NCBI Taxonomy" id="1544861"/>
    <lineage>
        <taxon>Bacteria</taxon>
        <taxon>Pseudomonadati</taxon>
        <taxon>Pseudomonadota</taxon>
        <taxon>Betaproteobacteria</taxon>
        <taxon>Burkholderiales</taxon>
        <taxon>Burkholderiaceae</taxon>
        <taxon>Caballeronia</taxon>
    </lineage>
</organism>
<keyword evidence="1" id="KW-0547">Nucleotide-binding</keyword>
<dbReference type="InterPro" id="IPR011990">
    <property type="entry name" value="TPR-like_helical_dom_sf"/>
</dbReference>
<dbReference type="InterPro" id="IPR029787">
    <property type="entry name" value="Nucleotide_cyclase"/>
</dbReference>
<dbReference type="AlphaFoldDB" id="A0AA37IHT6"/>
<proteinExistence type="predicted"/>
<dbReference type="GO" id="GO:0035556">
    <property type="term" value="P:intracellular signal transduction"/>
    <property type="evidence" value="ECO:0007669"/>
    <property type="project" value="InterPro"/>
</dbReference>
<dbReference type="InterPro" id="IPR019734">
    <property type="entry name" value="TPR_rpt"/>
</dbReference>
<dbReference type="CDD" id="cd07302">
    <property type="entry name" value="CHD"/>
    <property type="match status" value="1"/>
</dbReference>
<accession>A0AA37IHT6</accession>
<dbReference type="SUPFAM" id="SSF52540">
    <property type="entry name" value="P-loop containing nucleoside triphosphate hydrolases"/>
    <property type="match status" value="1"/>
</dbReference>
<dbReference type="GO" id="GO:0004016">
    <property type="term" value="F:adenylate cyclase activity"/>
    <property type="evidence" value="ECO:0007669"/>
    <property type="project" value="TreeGrafter"/>
</dbReference>
<dbReference type="GO" id="GO:0005524">
    <property type="term" value="F:ATP binding"/>
    <property type="evidence" value="ECO:0007669"/>
    <property type="project" value="UniProtKB-KW"/>
</dbReference>
<dbReference type="PANTHER" id="PTHR16305:SF28">
    <property type="entry name" value="GUANYLATE CYCLASE DOMAIN-CONTAINING PROTEIN"/>
    <property type="match status" value="1"/>
</dbReference>
<keyword evidence="2" id="KW-0067">ATP-binding</keyword>
<dbReference type="Pfam" id="PF13191">
    <property type="entry name" value="AAA_16"/>
    <property type="match status" value="1"/>
</dbReference>
<dbReference type="Gene3D" id="1.25.40.10">
    <property type="entry name" value="Tetratricopeptide repeat domain"/>
    <property type="match status" value="2"/>
</dbReference>
<dbReference type="InterPro" id="IPR041664">
    <property type="entry name" value="AAA_16"/>
</dbReference>
<dbReference type="SUPFAM" id="SSF48452">
    <property type="entry name" value="TPR-like"/>
    <property type="match status" value="2"/>
</dbReference>
<dbReference type="InterPro" id="IPR027417">
    <property type="entry name" value="P-loop_NTPase"/>
</dbReference>
<reference evidence="4" key="1">
    <citation type="submission" date="2022-09" db="EMBL/GenBank/DDBJ databases">
        <title>Isolation and characterization of 3-chlorobenzoate degrading bacteria from soils in Shizuoka.</title>
        <authorList>
            <person name="Ifat A."/>
            <person name="Ogawa N."/>
            <person name="Kimbara K."/>
            <person name="Moriuchi R."/>
            <person name="Dohra H."/>
            <person name="Shintani M."/>
        </authorList>
    </citation>
    <scope>NUCLEOTIDE SEQUENCE</scope>
    <source>
        <strain evidence="4">19CS4-2</strain>
    </source>
</reference>
<name>A0AA37IHT6_9BURK</name>